<keyword evidence="1" id="KW-0812">Transmembrane</keyword>
<dbReference type="PANTHER" id="PTHR35307">
    <property type="entry name" value="PROTEIN, PUTATIVE-RELATED"/>
    <property type="match status" value="1"/>
</dbReference>
<feature type="transmembrane region" description="Helical" evidence="1">
    <location>
        <begin position="146"/>
        <end position="165"/>
    </location>
</feature>
<dbReference type="PANTHER" id="PTHR35307:SF3">
    <property type="entry name" value="DUF4220 DOMAIN-CONTAINING PROTEIN"/>
    <property type="match status" value="1"/>
</dbReference>
<name>A0AAV7EXH2_ARIFI</name>
<dbReference type="AlphaFoldDB" id="A0AAV7EXH2"/>
<feature type="transmembrane region" description="Helical" evidence="1">
    <location>
        <begin position="114"/>
        <end position="140"/>
    </location>
</feature>
<feature type="transmembrane region" description="Helical" evidence="1">
    <location>
        <begin position="16"/>
        <end position="37"/>
    </location>
</feature>
<dbReference type="Proteomes" id="UP000825729">
    <property type="component" value="Unassembled WGS sequence"/>
</dbReference>
<protein>
    <submittedName>
        <fullName evidence="2">Uncharacterized protein</fullName>
    </submittedName>
</protein>
<evidence type="ECO:0000313" key="3">
    <source>
        <dbReference type="Proteomes" id="UP000825729"/>
    </source>
</evidence>
<dbReference type="EMBL" id="JAINDJ010000003">
    <property type="protein sequence ID" value="KAG9452352.1"/>
    <property type="molecule type" value="Genomic_DNA"/>
</dbReference>
<keyword evidence="1" id="KW-0472">Membrane</keyword>
<reference evidence="2 3" key="1">
    <citation type="submission" date="2021-07" db="EMBL/GenBank/DDBJ databases">
        <title>The Aristolochia fimbriata genome: insights into angiosperm evolution, floral development and chemical biosynthesis.</title>
        <authorList>
            <person name="Jiao Y."/>
        </authorList>
    </citation>
    <scope>NUCLEOTIDE SEQUENCE [LARGE SCALE GENOMIC DNA]</scope>
    <source>
        <strain evidence="2">IBCAS-2021</strain>
        <tissue evidence="2">Leaf</tissue>
    </source>
</reference>
<feature type="transmembrane region" description="Helical" evidence="1">
    <location>
        <begin position="44"/>
        <end position="65"/>
    </location>
</feature>
<proteinExistence type="predicted"/>
<keyword evidence="3" id="KW-1185">Reference proteome</keyword>
<evidence type="ECO:0000313" key="2">
    <source>
        <dbReference type="EMBL" id="KAG9452352.1"/>
    </source>
</evidence>
<feature type="transmembrane region" description="Helical" evidence="1">
    <location>
        <begin position="262"/>
        <end position="283"/>
    </location>
</feature>
<keyword evidence="1" id="KW-1133">Transmembrane helix</keyword>
<accession>A0AAV7EXH2</accession>
<sequence length="706" mass="79792">MACSNDSKYSKPLPWIGLYVAAASLACALAMAIDGLLRLRKRKLWFPCKYFSLNATSLALIAIATKLPVDLNTNMPRWEDQLTKLTSTIFLCTDMGNFLPSLGELSDEEMISNIVALGMSVITVIVNVGIQMGTGVIFVFWPEHAIILFFMLVLLVILSSSALTISTTKQLLEKQYNKKYDLVRGESDEGENFTVTELRENVNKYWMMAHTCSPQYVLGRSALCCASGAFCLLSALVLVEAVLRAQLSGRMGFCDGNSDYEWSTMLIFASQVIAIAVGTIVPASRWFSSMSFSGSRAQGRHNQTDLRVEKYWVQRLVEWKESPLPFQITSRRFRRMAYSLRSQILNLCIQIQKAVVITSKLIRLASTLSMFLVSKFIFKTCKRLLLKDRLRTMSMSSSNLSIGDFVLHLEGEEGLVHLIMKKGYEATKQWVNLGRKHQPTHLLELLQKCTASQGFRGIGEFDSEHVQSIVSEEPSNCWSLPLVTLVSIAVSLPGTDPDTIDRLLKGVYEGLRYVKLIEKNLDTKGLTNMRDAAHIFWQGVDLHDQWFDYDLHKSRLEEQNPKEVLEKLAAISKKCVLEFMTKGGCEQNPLEWPVKALAANSMYRISQTTLMKHKNRTEKVEELFQWLCTTIADIFGACLTNLRRVIPMECFCNTIEVREAKVREAAYLLGETEKMLEIIGQDKFSGLDTESMADIDKWHLSKQNNA</sequence>
<organism evidence="2 3">
    <name type="scientific">Aristolochia fimbriata</name>
    <name type="common">White veined hardy Dutchman's pipe vine</name>
    <dbReference type="NCBI Taxonomy" id="158543"/>
    <lineage>
        <taxon>Eukaryota</taxon>
        <taxon>Viridiplantae</taxon>
        <taxon>Streptophyta</taxon>
        <taxon>Embryophyta</taxon>
        <taxon>Tracheophyta</taxon>
        <taxon>Spermatophyta</taxon>
        <taxon>Magnoliopsida</taxon>
        <taxon>Magnoliidae</taxon>
        <taxon>Piperales</taxon>
        <taxon>Aristolochiaceae</taxon>
        <taxon>Aristolochia</taxon>
    </lineage>
</organism>
<evidence type="ECO:0000256" key="1">
    <source>
        <dbReference type="SAM" id="Phobius"/>
    </source>
</evidence>
<comment type="caution">
    <text evidence="2">The sequence shown here is derived from an EMBL/GenBank/DDBJ whole genome shotgun (WGS) entry which is preliminary data.</text>
</comment>
<gene>
    <name evidence="2" type="ORF">H6P81_005256</name>
</gene>
<feature type="transmembrane region" description="Helical" evidence="1">
    <location>
        <begin position="217"/>
        <end position="242"/>
    </location>
</feature>